<keyword evidence="1" id="KW-1133">Transmembrane helix</keyword>
<gene>
    <name evidence="2" type="ORF">NVS88_13505</name>
</gene>
<dbReference type="InterPro" id="IPR050583">
    <property type="entry name" value="Mycobacterial_A85_antigen"/>
</dbReference>
<dbReference type="Gene3D" id="3.40.50.1820">
    <property type="entry name" value="alpha/beta hydrolase"/>
    <property type="match status" value="1"/>
</dbReference>
<evidence type="ECO:0000256" key="1">
    <source>
        <dbReference type="SAM" id="Phobius"/>
    </source>
</evidence>
<organism evidence="2 3">
    <name type="scientific">Speluncibacter jeojiensis</name>
    <dbReference type="NCBI Taxonomy" id="2710754"/>
    <lineage>
        <taxon>Bacteria</taxon>
        <taxon>Bacillati</taxon>
        <taxon>Actinomycetota</taxon>
        <taxon>Actinomycetes</taxon>
        <taxon>Mycobacteriales</taxon>
        <taxon>Speluncibacteraceae</taxon>
        <taxon>Speluncibacter</taxon>
    </lineage>
</organism>
<keyword evidence="1" id="KW-0472">Membrane</keyword>
<evidence type="ECO:0000313" key="3">
    <source>
        <dbReference type="Proteomes" id="UP001152755"/>
    </source>
</evidence>
<feature type="transmembrane region" description="Helical" evidence="1">
    <location>
        <begin position="12"/>
        <end position="29"/>
    </location>
</feature>
<dbReference type="AlphaFoldDB" id="A0A9X4M715"/>
<keyword evidence="1" id="KW-0812">Transmembrane</keyword>
<dbReference type="EMBL" id="JANRHA010000008">
    <property type="protein sequence ID" value="MDG3015571.1"/>
    <property type="molecule type" value="Genomic_DNA"/>
</dbReference>
<sequence length="387" mass="40836">MDTLALTSWWPLRAPLLVAAIAVVVLLVWRGRRWWSRAGLTALLVLLLPLNVLTGVNAYFGYFRTVGELSGSAGDDATTLAAIDAMSPTARTLPTHGEVLSVDIPGTRSHFRTRPALVYLPPAWFAHNQPHLPVLMLLHGTPGAPSDWVDGAEATGTLDRWAEAHHGVTPVVVMPDVNGGFTADTECVDGPPGNAETYLTSDVPDYVEHKFGVAPPGRAWAIGGLSEGGMCAAMLTLRHPQLASTFVDLSGLAGPRTGLTNAVGGTVSALFHGSQPQFDAHEPAWLLTHDRYPAVAGWFEAGGQDGPAVDAARLLAALSARAGITTRLTVVPGAEHTFTLWHSALADALPWIVARVDGRTPATGPTTRSPAIVAKTPTIMVADTAHR</sequence>
<accession>A0A9X4M715</accession>
<dbReference type="SUPFAM" id="SSF53474">
    <property type="entry name" value="alpha/beta-Hydrolases"/>
    <property type="match status" value="1"/>
</dbReference>
<dbReference type="Pfam" id="PF00756">
    <property type="entry name" value="Esterase"/>
    <property type="match status" value="1"/>
</dbReference>
<dbReference type="GO" id="GO:0016747">
    <property type="term" value="F:acyltransferase activity, transferring groups other than amino-acyl groups"/>
    <property type="evidence" value="ECO:0007669"/>
    <property type="project" value="TreeGrafter"/>
</dbReference>
<name>A0A9X4M715_9ACTN</name>
<protein>
    <submittedName>
        <fullName evidence="2">Esterase family protein</fullName>
    </submittedName>
</protein>
<dbReference type="Proteomes" id="UP001152755">
    <property type="component" value="Unassembled WGS sequence"/>
</dbReference>
<comment type="caution">
    <text evidence="2">The sequence shown here is derived from an EMBL/GenBank/DDBJ whole genome shotgun (WGS) entry which is preliminary data.</text>
</comment>
<feature type="transmembrane region" description="Helical" evidence="1">
    <location>
        <begin position="41"/>
        <end position="62"/>
    </location>
</feature>
<proteinExistence type="predicted"/>
<dbReference type="PANTHER" id="PTHR48098:SF1">
    <property type="entry name" value="DIACYLGLYCEROL ACYLTRANSFERASE_MYCOLYLTRANSFERASE AG85A"/>
    <property type="match status" value="1"/>
</dbReference>
<dbReference type="InterPro" id="IPR000801">
    <property type="entry name" value="Esterase-like"/>
</dbReference>
<dbReference type="RefSeq" id="WP_332520105.1">
    <property type="nucleotide sequence ID" value="NZ_JANRHA010000008.1"/>
</dbReference>
<dbReference type="PANTHER" id="PTHR48098">
    <property type="entry name" value="ENTEROCHELIN ESTERASE-RELATED"/>
    <property type="match status" value="1"/>
</dbReference>
<dbReference type="InterPro" id="IPR029058">
    <property type="entry name" value="AB_hydrolase_fold"/>
</dbReference>
<reference evidence="2" key="1">
    <citation type="submission" date="2022-08" db="EMBL/GenBank/DDBJ databases">
        <title>Genome analysis of Corynebacteriales strain.</title>
        <authorList>
            <person name="Lee S.D."/>
        </authorList>
    </citation>
    <scope>NUCLEOTIDE SEQUENCE</scope>
    <source>
        <strain evidence="2">D3-21</strain>
    </source>
</reference>
<evidence type="ECO:0000313" key="2">
    <source>
        <dbReference type="EMBL" id="MDG3015571.1"/>
    </source>
</evidence>
<keyword evidence="3" id="KW-1185">Reference proteome</keyword>